<feature type="domain" description="Probable transposase IS891/IS1136/IS1341" evidence="1">
    <location>
        <begin position="3"/>
        <end position="85"/>
    </location>
</feature>
<name>A0A1Q2SKL2_9GAMM</name>
<proteinExistence type="predicted"/>
<evidence type="ECO:0000313" key="2">
    <source>
        <dbReference type="EMBL" id="BAW79642.1"/>
    </source>
</evidence>
<protein>
    <submittedName>
        <fullName evidence="2">Transposase</fullName>
    </submittedName>
</protein>
<gene>
    <name evidence="2" type="ORF">TAO_0272</name>
</gene>
<sequence>MEKTTATKAMGIDLGLKDVATCSKGLKLEAHCFYRNEEGQLAKAQRANNKNRVKAIHAKIKNRRLDTIHKFTTQIAKNNALIVVGCW</sequence>
<evidence type="ECO:0000259" key="1">
    <source>
        <dbReference type="Pfam" id="PF01385"/>
    </source>
</evidence>
<keyword evidence="3" id="KW-1185">Reference proteome</keyword>
<dbReference type="AlphaFoldDB" id="A0A1Q2SKL2"/>
<evidence type="ECO:0000313" key="3">
    <source>
        <dbReference type="Proteomes" id="UP000243679"/>
    </source>
</evidence>
<dbReference type="EMBL" id="AP014836">
    <property type="protein sequence ID" value="BAW79642.1"/>
    <property type="molecule type" value="Genomic_DNA"/>
</dbReference>
<dbReference type="InterPro" id="IPR001959">
    <property type="entry name" value="Transposase"/>
</dbReference>
<reference evidence="2 3" key="1">
    <citation type="journal article" date="2017" name="ISME J.">
        <title>An acid-tolerant ammonia-oxidizing ?-proteobacterium from soil.</title>
        <authorList>
            <person name="Hayatsu M."/>
            <person name="Tago K."/>
            <person name="Uchiyama I."/>
            <person name="Toyoda A."/>
            <person name="Wang Y."/>
            <person name="Shimomura Y."/>
            <person name="Okubo T."/>
            <person name="Kurisu F."/>
            <person name="Hirono Y."/>
            <person name="Nonaka K."/>
            <person name="Akiyama H."/>
            <person name="Itoh T."/>
            <person name="Takami H."/>
        </authorList>
    </citation>
    <scope>NUCLEOTIDE SEQUENCE [LARGE SCALE GENOMIC DNA]</scope>
    <source>
        <strain evidence="2 3">TAO100</strain>
    </source>
</reference>
<organism evidence="2 3">
    <name type="scientific">Candidatus Nitrosoglobus terrae</name>
    <dbReference type="NCBI Taxonomy" id="1630141"/>
    <lineage>
        <taxon>Bacteria</taxon>
        <taxon>Pseudomonadati</taxon>
        <taxon>Pseudomonadota</taxon>
        <taxon>Gammaproteobacteria</taxon>
        <taxon>Chromatiales</taxon>
        <taxon>Chromatiaceae</taxon>
        <taxon>Candidatus Nitrosoglobus</taxon>
    </lineage>
</organism>
<dbReference type="KEGG" id="ntt:TAO_0272"/>
<dbReference type="RefSeq" id="WP_231910536.1">
    <property type="nucleotide sequence ID" value="NZ_AP014836.1"/>
</dbReference>
<dbReference type="Pfam" id="PF01385">
    <property type="entry name" value="OrfB_IS605"/>
    <property type="match status" value="1"/>
</dbReference>
<accession>A0A1Q2SKL2</accession>
<dbReference type="Proteomes" id="UP000243679">
    <property type="component" value="Chromosome"/>
</dbReference>